<dbReference type="EMBL" id="CP053980">
    <property type="protein sequence ID" value="QKH28172.1"/>
    <property type="molecule type" value="Genomic_DNA"/>
</dbReference>
<protein>
    <submittedName>
        <fullName evidence="1">Uncharacterized protein</fullName>
    </submittedName>
</protein>
<dbReference type="AlphaFoldDB" id="A0A7D4DN34"/>
<evidence type="ECO:0000313" key="1">
    <source>
        <dbReference type="EMBL" id="QKH28172.1"/>
    </source>
</evidence>
<organism evidence="1 2">
    <name type="scientific">Bacillus thuringiensis</name>
    <dbReference type="NCBI Taxonomy" id="1428"/>
    <lineage>
        <taxon>Bacteria</taxon>
        <taxon>Bacillati</taxon>
        <taxon>Bacillota</taxon>
        <taxon>Bacilli</taxon>
        <taxon>Bacillales</taxon>
        <taxon>Bacillaceae</taxon>
        <taxon>Bacillus</taxon>
        <taxon>Bacillus cereus group</taxon>
    </lineage>
</organism>
<sequence length="191" mass="22118">MNLTLNERDNLVNRVEVLNKVKELLLLPELDVATSQQVADFYEVDYEAIKKIIQRHTDELTEDGYRTIGGKQIKDILVRDSESRTKIKPMKGHFMIDGYKISYRNMALFPKRAILRVGMLLRDSAVAKEVRTQLLNIEENTATEIKTYEIDHETELHTKLGNFIVNSLSDKMKLREIRERLVSALKAPSKM</sequence>
<evidence type="ECO:0000313" key="2">
    <source>
        <dbReference type="Proteomes" id="UP000501107"/>
    </source>
</evidence>
<accession>A0A7D4DN34</accession>
<name>A0A7D4DN34_BACTU</name>
<proteinExistence type="predicted"/>
<gene>
    <name evidence="1" type="ORF">FOC89_26075</name>
</gene>
<reference evidence="1 2" key="1">
    <citation type="submission" date="2020-05" db="EMBL/GenBank/DDBJ databases">
        <title>FDA dAtabase for Regulatory Grade micrObial Sequences (FDA-ARGOS): Supporting development and validation of Infectious Disease Dx tests.</title>
        <authorList>
            <person name="Nelson B."/>
            <person name="Plummer A."/>
            <person name="Tallon L."/>
            <person name="Sadzewicz L."/>
            <person name="Zhao X."/>
            <person name="Vavikolanu K."/>
            <person name="Mehta A."/>
            <person name="Aluvathingal J."/>
            <person name="Nadendla S."/>
            <person name="Myers T."/>
            <person name="Yan Y."/>
            <person name="Sichtig H."/>
        </authorList>
    </citation>
    <scope>NUCLEOTIDE SEQUENCE [LARGE SCALE GENOMIC DNA]</scope>
    <source>
        <strain evidence="1 2">FDAARGOS_795</strain>
    </source>
</reference>
<dbReference type="Proteomes" id="UP000501107">
    <property type="component" value="Chromosome"/>
</dbReference>